<dbReference type="GO" id="GO:0009507">
    <property type="term" value="C:chloroplast"/>
    <property type="evidence" value="ECO:0007669"/>
    <property type="project" value="TreeGrafter"/>
</dbReference>
<accession>A0AAQ3S964</accession>
<reference evidence="1 2" key="1">
    <citation type="journal article" date="2023" name="Life. Sci Alliance">
        <title>Evolutionary insights into 3D genome organization and epigenetic landscape of Vigna mungo.</title>
        <authorList>
            <person name="Junaid A."/>
            <person name="Singh B."/>
            <person name="Bhatia S."/>
        </authorList>
    </citation>
    <scope>NUCLEOTIDE SEQUENCE [LARGE SCALE GENOMIC DNA]</scope>
    <source>
        <strain evidence="1">Urdbean</strain>
    </source>
</reference>
<keyword evidence="2" id="KW-1185">Reference proteome</keyword>
<dbReference type="GO" id="GO:0030497">
    <property type="term" value="P:fatty acid elongation"/>
    <property type="evidence" value="ECO:0007669"/>
    <property type="project" value="TreeGrafter"/>
</dbReference>
<dbReference type="AlphaFoldDB" id="A0AAQ3S964"/>
<dbReference type="GO" id="GO:0008922">
    <property type="term" value="F:long-chain fatty acid [acyl-carrier-protein] ligase activity"/>
    <property type="evidence" value="ECO:0007669"/>
    <property type="project" value="TreeGrafter"/>
</dbReference>
<gene>
    <name evidence="1" type="ORF">V8G54_000671</name>
</gene>
<protein>
    <submittedName>
        <fullName evidence="1">Uncharacterized protein</fullName>
    </submittedName>
</protein>
<dbReference type="EMBL" id="CP144700">
    <property type="protein sequence ID" value="WVZ22127.1"/>
    <property type="molecule type" value="Genomic_DNA"/>
</dbReference>
<dbReference type="PANTHER" id="PTHR43813">
    <property type="entry name" value="ACYL-ACTIVATING ENZYME 16, CHLOROPLASTIC-RELATED"/>
    <property type="match status" value="1"/>
</dbReference>
<proteinExistence type="predicted"/>
<dbReference type="PANTHER" id="PTHR43813:SF1">
    <property type="entry name" value="ACYL-ACTIVATING ENZYME 16, CHLOROPLASTIC-RELATED"/>
    <property type="match status" value="1"/>
</dbReference>
<evidence type="ECO:0000313" key="2">
    <source>
        <dbReference type="Proteomes" id="UP001374535"/>
    </source>
</evidence>
<dbReference type="InterPro" id="IPR052987">
    <property type="entry name" value="Chloroplast_AMP-bd_Enzymes"/>
</dbReference>
<dbReference type="Proteomes" id="UP001374535">
    <property type="component" value="Chromosome 1"/>
</dbReference>
<sequence>MVLLFSVALVVDNPEMFNRVANTFYSSTTMRFIILLWGEKSELVDQENKHVPVFTFTEVIDLGRESGRPLSKADRCMVSRFGKFSKCWFLIFDGWNALFISPNGYTKNLGARNFSF</sequence>
<name>A0AAQ3S964_VIGMU</name>
<organism evidence="1 2">
    <name type="scientific">Vigna mungo</name>
    <name type="common">Black gram</name>
    <name type="synonym">Phaseolus mungo</name>
    <dbReference type="NCBI Taxonomy" id="3915"/>
    <lineage>
        <taxon>Eukaryota</taxon>
        <taxon>Viridiplantae</taxon>
        <taxon>Streptophyta</taxon>
        <taxon>Embryophyta</taxon>
        <taxon>Tracheophyta</taxon>
        <taxon>Spermatophyta</taxon>
        <taxon>Magnoliopsida</taxon>
        <taxon>eudicotyledons</taxon>
        <taxon>Gunneridae</taxon>
        <taxon>Pentapetalae</taxon>
        <taxon>rosids</taxon>
        <taxon>fabids</taxon>
        <taxon>Fabales</taxon>
        <taxon>Fabaceae</taxon>
        <taxon>Papilionoideae</taxon>
        <taxon>50 kb inversion clade</taxon>
        <taxon>NPAAA clade</taxon>
        <taxon>indigoferoid/millettioid clade</taxon>
        <taxon>Phaseoleae</taxon>
        <taxon>Vigna</taxon>
    </lineage>
</organism>
<evidence type="ECO:0000313" key="1">
    <source>
        <dbReference type="EMBL" id="WVZ22127.1"/>
    </source>
</evidence>